<name>A0ACD3AFF6_9AGAR</name>
<reference evidence="1 2" key="1">
    <citation type="journal article" date="2019" name="Nat. Ecol. Evol.">
        <title>Megaphylogeny resolves global patterns of mushroom evolution.</title>
        <authorList>
            <person name="Varga T."/>
            <person name="Krizsan K."/>
            <person name="Foldi C."/>
            <person name="Dima B."/>
            <person name="Sanchez-Garcia M."/>
            <person name="Sanchez-Ramirez S."/>
            <person name="Szollosi G.J."/>
            <person name="Szarkandi J.G."/>
            <person name="Papp V."/>
            <person name="Albert L."/>
            <person name="Andreopoulos W."/>
            <person name="Angelini C."/>
            <person name="Antonin V."/>
            <person name="Barry K.W."/>
            <person name="Bougher N.L."/>
            <person name="Buchanan P."/>
            <person name="Buyck B."/>
            <person name="Bense V."/>
            <person name="Catcheside P."/>
            <person name="Chovatia M."/>
            <person name="Cooper J."/>
            <person name="Damon W."/>
            <person name="Desjardin D."/>
            <person name="Finy P."/>
            <person name="Geml J."/>
            <person name="Haridas S."/>
            <person name="Hughes K."/>
            <person name="Justo A."/>
            <person name="Karasinski D."/>
            <person name="Kautmanova I."/>
            <person name="Kiss B."/>
            <person name="Kocsube S."/>
            <person name="Kotiranta H."/>
            <person name="LaButti K.M."/>
            <person name="Lechner B.E."/>
            <person name="Liimatainen K."/>
            <person name="Lipzen A."/>
            <person name="Lukacs Z."/>
            <person name="Mihaltcheva S."/>
            <person name="Morgado L.N."/>
            <person name="Niskanen T."/>
            <person name="Noordeloos M.E."/>
            <person name="Ohm R.A."/>
            <person name="Ortiz-Santana B."/>
            <person name="Ovrebo C."/>
            <person name="Racz N."/>
            <person name="Riley R."/>
            <person name="Savchenko A."/>
            <person name="Shiryaev A."/>
            <person name="Soop K."/>
            <person name="Spirin V."/>
            <person name="Szebenyi C."/>
            <person name="Tomsovsky M."/>
            <person name="Tulloss R.E."/>
            <person name="Uehling J."/>
            <person name="Grigoriev I.V."/>
            <person name="Vagvolgyi C."/>
            <person name="Papp T."/>
            <person name="Martin F.M."/>
            <person name="Miettinen O."/>
            <person name="Hibbett D.S."/>
            <person name="Nagy L.G."/>
        </authorList>
    </citation>
    <scope>NUCLEOTIDE SEQUENCE [LARGE SCALE GENOMIC DNA]</scope>
    <source>
        <strain evidence="1 2">NL-1719</strain>
    </source>
</reference>
<evidence type="ECO:0000313" key="1">
    <source>
        <dbReference type="EMBL" id="TFK63577.1"/>
    </source>
</evidence>
<keyword evidence="2" id="KW-1185">Reference proteome</keyword>
<sequence length="266" mass="30247">MDLERAIQRVDLRHLLRIREVGSLAPINSKITAPDTLDKPLVAYREVNPYLAVYSVSSRYILGRLIEKFNDDISFTQFACSVFKAQSPAISQEMLYTARCHRLLSRNGFAEPIDMGIKKLVSRKEDIPGDIKHYFYTWASGQETKDYIFHATARTPRYFSPDDDLGVLNKSTYYTLKGTNDPAYDAFVVHEGKLFIFRISPTSGRSRVVNVKRLEDLEKLVGNQVVGNWHFVNVVPCAKQEVAELVIPEEWASKLDVYTMGVSVTS</sequence>
<gene>
    <name evidence="1" type="ORF">BDN72DRAFT_847494</name>
</gene>
<dbReference type="Proteomes" id="UP000308600">
    <property type="component" value="Unassembled WGS sequence"/>
</dbReference>
<accession>A0ACD3AFF6</accession>
<protein>
    <submittedName>
        <fullName evidence="1">Uncharacterized protein</fullName>
    </submittedName>
</protein>
<evidence type="ECO:0000313" key="2">
    <source>
        <dbReference type="Proteomes" id="UP000308600"/>
    </source>
</evidence>
<proteinExistence type="predicted"/>
<dbReference type="EMBL" id="ML208516">
    <property type="protein sequence ID" value="TFK63577.1"/>
    <property type="molecule type" value="Genomic_DNA"/>
</dbReference>
<feature type="non-terminal residue" evidence="1">
    <location>
        <position position="266"/>
    </location>
</feature>
<organism evidence="1 2">
    <name type="scientific">Pluteus cervinus</name>
    <dbReference type="NCBI Taxonomy" id="181527"/>
    <lineage>
        <taxon>Eukaryota</taxon>
        <taxon>Fungi</taxon>
        <taxon>Dikarya</taxon>
        <taxon>Basidiomycota</taxon>
        <taxon>Agaricomycotina</taxon>
        <taxon>Agaricomycetes</taxon>
        <taxon>Agaricomycetidae</taxon>
        <taxon>Agaricales</taxon>
        <taxon>Pluteineae</taxon>
        <taxon>Pluteaceae</taxon>
        <taxon>Pluteus</taxon>
    </lineage>
</organism>